<dbReference type="Proteomes" id="UP000007431">
    <property type="component" value="Unassembled WGS sequence"/>
</dbReference>
<proteinExistence type="predicted"/>
<feature type="compositionally biased region" description="Pro residues" evidence="1">
    <location>
        <begin position="83"/>
        <end position="93"/>
    </location>
</feature>
<accession>D8PYN7</accession>
<name>D8PYN7_SCHCM</name>
<keyword evidence="3" id="KW-1185">Reference proteome</keyword>
<dbReference type="InParanoid" id="D8PYN7"/>
<gene>
    <name evidence="2" type="ORF">SCHCODRAFT_84693</name>
</gene>
<reference evidence="2 3" key="1">
    <citation type="journal article" date="2010" name="Nat. Biotechnol.">
        <title>Genome sequence of the model mushroom Schizophyllum commune.</title>
        <authorList>
            <person name="Ohm R.A."/>
            <person name="de Jong J.F."/>
            <person name="Lugones L.G."/>
            <person name="Aerts A."/>
            <person name="Kothe E."/>
            <person name="Stajich J.E."/>
            <person name="de Vries R.P."/>
            <person name="Record E."/>
            <person name="Levasseur A."/>
            <person name="Baker S.E."/>
            <person name="Bartholomew K.A."/>
            <person name="Coutinho P.M."/>
            <person name="Erdmann S."/>
            <person name="Fowler T.J."/>
            <person name="Gathman A.C."/>
            <person name="Lombard V."/>
            <person name="Henrissat B."/>
            <person name="Knabe N."/>
            <person name="Kuees U."/>
            <person name="Lilly W.W."/>
            <person name="Lindquist E."/>
            <person name="Lucas S."/>
            <person name="Magnuson J.K."/>
            <person name="Piumi F."/>
            <person name="Raudaskoski M."/>
            <person name="Salamov A."/>
            <person name="Schmutz J."/>
            <person name="Schwarze F.W.M.R."/>
            <person name="vanKuyk P.A."/>
            <person name="Horton J.S."/>
            <person name="Grigoriev I.V."/>
            <person name="Woesten H.A.B."/>
        </authorList>
    </citation>
    <scope>NUCLEOTIDE SEQUENCE [LARGE SCALE GENOMIC DNA]</scope>
    <source>
        <strain evidence="3">H4-8 / FGSC 9210</strain>
    </source>
</reference>
<feature type="compositionally biased region" description="Polar residues" evidence="1">
    <location>
        <begin position="60"/>
        <end position="69"/>
    </location>
</feature>
<dbReference type="HOGENOM" id="CLU_1587452_0_0_1"/>
<organism evidence="3">
    <name type="scientific">Schizophyllum commune (strain H4-8 / FGSC 9210)</name>
    <name type="common">Split gill fungus</name>
    <dbReference type="NCBI Taxonomy" id="578458"/>
    <lineage>
        <taxon>Eukaryota</taxon>
        <taxon>Fungi</taxon>
        <taxon>Dikarya</taxon>
        <taxon>Basidiomycota</taxon>
        <taxon>Agaricomycotina</taxon>
        <taxon>Agaricomycetes</taxon>
        <taxon>Agaricomycetidae</taxon>
        <taxon>Agaricales</taxon>
        <taxon>Schizophyllaceae</taxon>
        <taxon>Schizophyllum</taxon>
    </lineage>
</organism>
<evidence type="ECO:0000313" key="3">
    <source>
        <dbReference type="Proteomes" id="UP000007431"/>
    </source>
</evidence>
<feature type="region of interest" description="Disordered" evidence="1">
    <location>
        <begin position="29"/>
        <end position="48"/>
    </location>
</feature>
<dbReference type="AlphaFoldDB" id="D8PYN7"/>
<feature type="region of interest" description="Disordered" evidence="1">
    <location>
        <begin position="60"/>
        <end position="168"/>
    </location>
</feature>
<evidence type="ECO:0000256" key="1">
    <source>
        <dbReference type="SAM" id="MobiDB-lite"/>
    </source>
</evidence>
<dbReference type="EMBL" id="GL377304">
    <property type="protein sequence ID" value="EFI99291.1"/>
    <property type="molecule type" value="Genomic_DNA"/>
</dbReference>
<protein>
    <submittedName>
        <fullName evidence="2">Expressed protein</fullName>
    </submittedName>
</protein>
<evidence type="ECO:0000313" key="2">
    <source>
        <dbReference type="EMBL" id="EFI99291.1"/>
    </source>
</evidence>
<sequence length="168" mass="17683">MYPTMSPAMSVSSAPGLTRDHPCARAYARLAGHHRPGQEAPVPGSPAYTLASSFSSMSIANFPNSATSRGNERQPSHLSHPAYPSPTPLPRAPPSSRSRTTSFASTAGSYSAPVGAPRSLPVPHASLPAPEPSQLYAPQSASPGYYDTRRHPKSSRGRDGSRFIPPPP</sequence>
<dbReference type="VEuPathDB" id="FungiDB:SCHCODRAFT_02568130"/>
<feature type="compositionally biased region" description="Low complexity" evidence="1">
    <location>
        <begin position="94"/>
        <end position="109"/>
    </location>
</feature>